<feature type="region of interest" description="Disordered" evidence="1">
    <location>
        <begin position="364"/>
        <end position="497"/>
    </location>
</feature>
<proteinExistence type="predicted"/>
<accession>A0ABR5BLE7</accession>
<feature type="domain" description="Trs120/TRAPPC9 N-terminal" evidence="2">
    <location>
        <begin position="388"/>
        <end position="554"/>
    </location>
</feature>
<sequence length="1104" mass="116224">MSSHTPLSAIADPFSLAKLQVLLVPVHAHAPISKSTFHHYTDVIKGHQTLRTDELVPPFHPELHRGGGPNPRLRFFPHLTSPGGYGGYGRNGGGGGSGHQVHLTYTHSPPANHLYPLSLFRISEFPLVVIGIAVDGEEDTFSRTQEHQEVEGYKLSDEEMEADTGEREATPTLPTSSRSKSASSQDALEAAFDRTLSYLFPSTSPFPLVKRLVVVPNPNLGANASKERKGKGEGEVLYAPREGLEQWITKLVGEVVGDALGELGVITLSSTILPSLTCLPPPSSSAGTAENSNNNFFPHPRSEPPNSYISNASTPSSTIGSTPTIAGDIVGKVRCITPGGIPSSAAITARAGATQTQLPIEFPFPIHTANPTSSSTSLSTSTSTSALSSSPINTSTTGRPSSTIGSSSSSLTNPFRRSLAVSSPFSRSSSSTSMAGTGSPASSNLTITGGGGGVSGASPGVSPSPSPSPSPVPTHRPNSSHPLSKYTSLPLSSSSTNPSIPPLATGRLLKIIADFLLLSGLFSDSIVLYDEAIQRCKELGDVLWEAAGREGRAVAGIEEGWGWRAGGTQTQPFPASPIPNEIFSQFVAALGCISSAPLLFPEFDAGSGSEQSQQTATDRGTHLLAYLYAGLALRSAHFLLIVWAAGGWGEVALGCLVRHELPRSFLFPVPPISSPPSSSMSRAHATATTSMYAQEGKRKSHLRVLSASSQIPRHFILSLARLAISPPILRCLQSSSFLPDSNSSGVEEVVVWREVGWIARLVGMERKEGWIGGMVAEAIVGVLNTATAIKSQVSGSDPGTRERRDGNHGRVRSGTAVTNMSTNTNISTASKAGTADKEKDRRLSTMSQASLRSQTSQTTETTQASQTDTDPASASASVGLGLGMSVSISSSTYPTTTSETDSQRRFGRGGITIRRKEITQGNAGIFSILSQQARVLGIDILRDVFPAERSVFVLWPPARSGQGDGRRKDTGKGLSSGGMVGVDDELGVGSTRAGVEDFGWASLKLEFLKKSITLLGNLPDHPNTVRLALIALHLLPSLSHQLALQSGSGVDGGTQMVLSRVYMAALGVMKRRGLGVYGMYGRGEVGWWVGGRIVVSLEIARIGR</sequence>
<feature type="compositionally biased region" description="Low complexity" evidence="1">
    <location>
        <begin position="482"/>
        <end position="497"/>
    </location>
</feature>
<name>A0ABR5BLE7_9TREE</name>
<feature type="compositionally biased region" description="Polar residues" evidence="1">
    <location>
        <begin position="286"/>
        <end position="296"/>
    </location>
</feature>
<feature type="compositionally biased region" description="Basic and acidic residues" evidence="1">
    <location>
        <begin position="834"/>
        <end position="843"/>
    </location>
</feature>
<keyword evidence="4" id="KW-1185">Reference proteome</keyword>
<feature type="region of interest" description="Disordered" evidence="1">
    <location>
        <begin position="959"/>
        <end position="978"/>
    </location>
</feature>
<evidence type="ECO:0000313" key="4">
    <source>
        <dbReference type="Proteomes" id="UP000054272"/>
    </source>
</evidence>
<dbReference type="PANTHER" id="PTHR21512:SF5">
    <property type="entry name" value="TRAFFICKING PROTEIN PARTICLE COMPLEX SUBUNIT 9"/>
    <property type="match status" value="1"/>
</dbReference>
<feature type="region of interest" description="Disordered" evidence="1">
    <location>
        <begin position="156"/>
        <end position="184"/>
    </location>
</feature>
<feature type="compositionally biased region" description="Polar residues" evidence="1">
    <location>
        <begin position="815"/>
        <end position="831"/>
    </location>
</feature>
<dbReference type="EMBL" id="KN848792">
    <property type="protein sequence ID" value="KIR76473.1"/>
    <property type="molecule type" value="Genomic_DNA"/>
</dbReference>
<feature type="compositionally biased region" description="Low complexity" evidence="1">
    <location>
        <begin position="368"/>
        <end position="412"/>
    </location>
</feature>
<reference evidence="3 4" key="1">
    <citation type="submission" date="2015-01" db="EMBL/GenBank/DDBJ databases">
        <title>The Genome Sequence of Cryptococcus gattii EJB2.</title>
        <authorList>
            <consortium name="The Broad Institute Genomics Platform"/>
            <person name="Cuomo C."/>
            <person name="Litvintseva A."/>
            <person name="Chen Y."/>
            <person name="Heitman J."/>
            <person name="Sun S."/>
            <person name="Springer D."/>
            <person name="Dromer F."/>
            <person name="Young S."/>
            <person name="Zeng Q."/>
            <person name="Gargeya S."/>
            <person name="Abouelleil A."/>
            <person name="Alvarado L."/>
            <person name="Chapman S.B."/>
            <person name="Gainer-Dewar J."/>
            <person name="Goldberg J."/>
            <person name="Griggs A."/>
            <person name="Gujja S."/>
            <person name="Hansen M."/>
            <person name="Howarth C."/>
            <person name="Imamovic A."/>
            <person name="Larimer J."/>
            <person name="Murphy C."/>
            <person name="Naylor J."/>
            <person name="Pearson M."/>
            <person name="Priest M."/>
            <person name="Roberts A."/>
            <person name="Saif S."/>
            <person name="Shea T."/>
            <person name="Sykes S."/>
            <person name="Wortman J."/>
            <person name="Nusbaum C."/>
            <person name="Birren B."/>
        </authorList>
    </citation>
    <scope>NUCLEOTIDE SEQUENCE [LARGE SCALE GENOMIC DNA]</scope>
    <source>
        <strain evidence="3 4">EJB2</strain>
    </source>
</reference>
<feature type="region of interest" description="Disordered" evidence="1">
    <location>
        <begin position="281"/>
        <end position="323"/>
    </location>
</feature>
<feature type="compositionally biased region" description="Pro residues" evidence="1">
    <location>
        <begin position="462"/>
        <end position="474"/>
    </location>
</feature>
<dbReference type="PANTHER" id="PTHR21512">
    <property type="entry name" value="TRAFFICKING PROTEIN PARTICLE COMPLEX SUBUNIT 9"/>
    <property type="match status" value="1"/>
</dbReference>
<evidence type="ECO:0000256" key="1">
    <source>
        <dbReference type="SAM" id="MobiDB-lite"/>
    </source>
</evidence>
<dbReference type="InterPro" id="IPR013935">
    <property type="entry name" value="Trs120_TRAPPC9"/>
</dbReference>
<evidence type="ECO:0000313" key="3">
    <source>
        <dbReference type="EMBL" id="KIR76473.1"/>
    </source>
</evidence>
<evidence type="ECO:0000259" key="2">
    <source>
        <dbReference type="Pfam" id="PF08626"/>
    </source>
</evidence>
<feature type="compositionally biased region" description="Low complexity" evidence="1">
    <location>
        <begin position="422"/>
        <end position="443"/>
    </location>
</feature>
<dbReference type="Proteomes" id="UP000054272">
    <property type="component" value="Unassembled WGS sequence"/>
</dbReference>
<organism evidence="3 4">
    <name type="scientific">Cryptococcus gattii EJB2</name>
    <dbReference type="NCBI Taxonomy" id="1296103"/>
    <lineage>
        <taxon>Eukaryota</taxon>
        <taxon>Fungi</taxon>
        <taxon>Dikarya</taxon>
        <taxon>Basidiomycota</taxon>
        <taxon>Agaricomycotina</taxon>
        <taxon>Tremellomycetes</taxon>
        <taxon>Tremellales</taxon>
        <taxon>Cryptococcaceae</taxon>
        <taxon>Cryptococcus</taxon>
        <taxon>Cryptococcus gattii species complex</taxon>
    </lineage>
</organism>
<dbReference type="InterPro" id="IPR058563">
    <property type="entry name" value="Trs120_TRAPPC9_N"/>
</dbReference>
<dbReference type="Pfam" id="PF08626">
    <property type="entry name" value="TRAPPC9-Trs120"/>
    <property type="match status" value="1"/>
</dbReference>
<feature type="compositionally biased region" description="Basic and acidic residues" evidence="1">
    <location>
        <begin position="799"/>
        <end position="808"/>
    </location>
</feature>
<gene>
    <name evidence="3" type="ORF">I306_06546</name>
</gene>
<feature type="compositionally biased region" description="Low complexity" evidence="1">
    <location>
        <begin position="312"/>
        <end position="323"/>
    </location>
</feature>
<feature type="compositionally biased region" description="Low complexity" evidence="1">
    <location>
        <begin position="850"/>
        <end position="869"/>
    </location>
</feature>
<feature type="region of interest" description="Disordered" evidence="1">
    <location>
        <begin position="791"/>
        <end position="877"/>
    </location>
</feature>
<protein>
    <recommendedName>
        <fullName evidence="2">Trs120/TRAPPC9 N-terminal domain-containing protein</fullName>
    </recommendedName>
</protein>